<evidence type="ECO:0008006" key="3">
    <source>
        <dbReference type="Google" id="ProtNLM"/>
    </source>
</evidence>
<dbReference type="Pfam" id="PF10050">
    <property type="entry name" value="DUF2284"/>
    <property type="match status" value="1"/>
</dbReference>
<comment type="caution">
    <text evidence="1">The sequence shown here is derived from an EMBL/GenBank/DDBJ whole genome shotgun (WGS) entry which is preliminary data.</text>
</comment>
<accession>A0A267MDH7</accession>
<gene>
    <name evidence="1" type="ORF">CCE28_18610</name>
</gene>
<dbReference type="AlphaFoldDB" id="A0A267MDH7"/>
<reference evidence="1 2" key="1">
    <citation type="submission" date="2017-06" db="EMBL/GenBank/DDBJ databases">
        <title>Draft genome sequence of anaerobic fermentative bacterium Anaeromicrobium sediminis DY2726D isolated from West Pacific Ocean sediments.</title>
        <authorList>
            <person name="Zeng X."/>
        </authorList>
    </citation>
    <scope>NUCLEOTIDE SEQUENCE [LARGE SCALE GENOMIC DNA]</scope>
    <source>
        <strain evidence="1 2">DY2726D</strain>
    </source>
</reference>
<dbReference type="EMBL" id="NIBG01000025">
    <property type="protein sequence ID" value="PAB57517.1"/>
    <property type="molecule type" value="Genomic_DNA"/>
</dbReference>
<dbReference type="Proteomes" id="UP000216024">
    <property type="component" value="Unassembled WGS sequence"/>
</dbReference>
<sequence length="196" mass="22975">MNYVKNMEHKIKEITMKDLKKYYNPEEVLGYCANCNNHEKIWSCPPYDFNVDEYINKYEYAYIIGSKIYLKGHKGTVDEINELSLEILEDVRGGLDKKIIKEEDENNVVLYAGRCIICKDCTRIKNKACIKPDKMRYSLESLGFKVSEITSGLLKEEILWAKESLPEYFLLVSAIFSKEKIKDEKIDRLLNTLKNY</sequence>
<keyword evidence="2" id="KW-1185">Reference proteome</keyword>
<dbReference type="RefSeq" id="WP_095135238.1">
    <property type="nucleotide sequence ID" value="NZ_NIBG01000025.1"/>
</dbReference>
<dbReference type="OrthoDB" id="5420534at2"/>
<dbReference type="InterPro" id="IPR019271">
    <property type="entry name" value="DUF2284_metal-binding"/>
</dbReference>
<proteinExistence type="predicted"/>
<evidence type="ECO:0000313" key="2">
    <source>
        <dbReference type="Proteomes" id="UP000216024"/>
    </source>
</evidence>
<organism evidence="1 2">
    <name type="scientific">Anaeromicrobium sediminis</name>
    <dbReference type="NCBI Taxonomy" id="1478221"/>
    <lineage>
        <taxon>Bacteria</taxon>
        <taxon>Bacillati</taxon>
        <taxon>Bacillota</taxon>
        <taxon>Clostridia</taxon>
        <taxon>Peptostreptococcales</taxon>
        <taxon>Thermotaleaceae</taxon>
        <taxon>Anaeromicrobium</taxon>
    </lineage>
</organism>
<protein>
    <recommendedName>
        <fullName evidence="3">Metal-binding protein</fullName>
    </recommendedName>
</protein>
<evidence type="ECO:0000313" key="1">
    <source>
        <dbReference type="EMBL" id="PAB57517.1"/>
    </source>
</evidence>
<name>A0A267MDH7_9FIRM</name>